<keyword evidence="15 18" id="KW-0472">Membrane</keyword>
<comment type="similarity">
    <text evidence="2">Belongs to the complex I subunit 2 family.</text>
</comment>
<comment type="catalytic activity">
    <reaction evidence="17">
        <text>a ubiquinone + NADH + 5 H(+)(in) = a ubiquinol + NAD(+) + 4 H(+)(out)</text>
        <dbReference type="Rhea" id="RHEA:29091"/>
        <dbReference type="Rhea" id="RHEA-COMP:9565"/>
        <dbReference type="Rhea" id="RHEA-COMP:9566"/>
        <dbReference type="ChEBI" id="CHEBI:15378"/>
        <dbReference type="ChEBI" id="CHEBI:16389"/>
        <dbReference type="ChEBI" id="CHEBI:17976"/>
        <dbReference type="ChEBI" id="CHEBI:57540"/>
        <dbReference type="ChEBI" id="CHEBI:57945"/>
        <dbReference type="EC" id="7.1.1.2"/>
    </reaction>
</comment>
<keyword evidence="12" id="KW-0520">NAD</keyword>
<name>A7WL90_9ASCI</name>
<accession>A7WL90</accession>
<evidence type="ECO:0000256" key="6">
    <source>
        <dbReference type="ARBA" id="ARBA00022660"/>
    </source>
</evidence>
<evidence type="ECO:0000256" key="2">
    <source>
        <dbReference type="ARBA" id="ARBA00007012"/>
    </source>
</evidence>
<keyword evidence="9" id="KW-1278">Translocase</keyword>
<dbReference type="Pfam" id="PF00361">
    <property type="entry name" value="Proton_antipo_M"/>
    <property type="match status" value="1"/>
</dbReference>
<evidence type="ECO:0000256" key="7">
    <source>
        <dbReference type="ARBA" id="ARBA00022692"/>
    </source>
</evidence>
<evidence type="ECO:0000256" key="4">
    <source>
        <dbReference type="ARBA" id="ARBA00021008"/>
    </source>
</evidence>
<dbReference type="EC" id="7.1.1.2" evidence="3"/>
<dbReference type="GO" id="GO:0006120">
    <property type="term" value="P:mitochondrial electron transport, NADH to ubiquinone"/>
    <property type="evidence" value="ECO:0007669"/>
    <property type="project" value="TreeGrafter"/>
</dbReference>
<dbReference type="GO" id="GO:0005743">
    <property type="term" value="C:mitochondrial inner membrane"/>
    <property type="evidence" value="ECO:0007669"/>
    <property type="project" value="UniProtKB-SubCell"/>
</dbReference>
<evidence type="ECO:0000256" key="3">
    <source>
        <dbReference type="ARBA" id="ARBA00012944"/>
    </source>
</evidence>
<evidence type="ECO:0000313" key="20">
    <source>
        <dbReference type="EMBL" id="CAL24358.1"/>
    </source>
</evidence>
<dbReference type="EMBL" id="AM292602">
    <property type="protein sequence ID" value="CAL24358.1"/>
    <property type="molecule type" value="Genomic_DNA"/>
</dbReference>
<keyword evidence="11 18" id="KW-1133">Transmembrane helix</keyword>
<evidence type="ECO:0000256" key="10">
    <source>
        <dbReference type="ARBA" id="ARBA00022982"/>
    </source>
</evidence>
<evidence type="ECO:0000259" key="19">
    <source>
        <dbReference type="Pfam" id="PF00361"/>
    </source>
</evidence>
<evidence type="ECO:0000256" key="16">
    <source>
        <dbReference type="ARBA" id="ARBA00031028"/>
    </source>
</evidence>
<keyword evidence="10" id="KW-0249">Electron transport</keyword>
<dbReference type="AlphaFoldDB" id="A7WL90"/>
<evidence type="ECO:0000256" key="5">
    <source>
        <dbReference type="ARBA" id="ARBA00022448"/>
    </source>
</evidence>
<evidence type="ECO:0000256" key="15">
    <source>
        <dbReference type="ARBA" id="ARBA00023136"/>
    </source>
</evidence>
<dbReference type="InterPro" id="IPR050175">
    <property type="entry name" value="Complex_I_Subunit_2"/>
</dbReference>
<evidence type="ECO:0000256" key="1">
    <source>
        <dbReference type="ARBA" id="ARBA00004448"/>
    </source>
</evidence>
<evidence type="ECO:0000256" key="14">
    <source>
        <dbReference type="ARBA" id="ARBA00023128"/>
    </source>
</evidence>
<comment type="subcellular location">
    <subcellularLocation>
        <location evidence="1">Mitochondrion inner membrane</location>
        <topology evidence="1">Multi-pass membrane protein</topology>
    </subcellularLocation>
</comment>
<protein>
    <recommendedName>
        <fullName evidence="4">NADH-ubiquinone oxidoreductase chain 2</fullName>
        <ecNumber evidence="3">7.1.1.2</ecNumber>
    </recommendedName>
    <alternativeName>
        <fullName evidence="16">NADH dehydrogenase subunit 2</fullName>
    </alternativeName>
</protein>
<feature type="domain" description="NADH:quinone oxidoreductase/Mrp antiporter transmembrane" evidence="19">
    <location>
        <begin position="90"/>
        <end position="281"/>
    </location>
</feature>
<feature type="transmembrane region" description="Helical" evidence="18">
    <location>
        <begin position="181"/>
        <end position="211"/>
    </location>
</feature>
<evidence type="ECO:0000256" key="18">
    <source>
        <dbReference type="SAM" id="Phobius"/>
    </source>
</evidence>
<keyword evidence="6" id="KW-0679">Respiratory chain</keyword>
<feature type="transmembrane region" description="Helical" evidence="18">
    <location>
        <begin position="306"/>
        <end position="339"/>
    </location>
</feature>
<feature type="transmembrane region" description="Helical" evidence="18">
    <location>
        <begin position="238"/>
        <end position="257"/>
    </location>
</feature>
<keyword evidence="14 20" id="KW-0496">Mitochondrion</keyword>
<dbReference type="InterPro" id="IPR001750">
    <property type="entry name" value="ND/Mrp_TM"/>
</dbReference>
<sequence length="340" mass="35447">MGVLGLMVVGLWVVGMAYIVGGGSVFGVWVGVEFVSLVVGMGILVWGGGGFVTKSVVMMKYLMLQMVMGACLLLGLLVWGAPVGLDPLVGWMVVLVISVKMGTFPGHSWVVDVYGGVSLWEGLVLGVVPKVGLFVALTLFAWGVGMSVEWVALMSVGVGGMLGLGYTDIRHIFACSSVVTSGWLLVGMVGGGFFWIFLMYVAAMLGVVLLLEVGVHMLYKLSSSSFVGGVVGGQKSGFLVLLLLGLCGVPLSLMFLFKLTTLSLYGVGWYTAMVLLLSFFSAFMYSRLFVVSWGGASSGGLGGGDLLWGGGVWGSGGGLLVVLVSVVGVVGLLLMFFVVL</sequence>
<feature type="transmembrane region" description="Helical" evidence="18">
    <location>
        <begin position="123"/>
        <end position="144"/>
    </location>
</feature>
<evidence type="ECO:0000256" key="13">
    <source>
        <dbReference type="ARBA" id="ARBA00023075"/>
    </source>
</evidence>
<dbReference type="GO" id="GO:0008137">
    <property type="term" value="F:NADH dehydrogenase (ubiquinone) activity"/>
    <property type="evidence" value="ECO:0007669"/>
    <property type="project" value="UniProtKB-EC"/>
</dbReference>
<proteinExistence type="inferred from homology"/>
<dbReference type="PANTHER" id="PTHR46552">
    <property type="entry name" value="NADH-UBIQUINONE OXIDOREDUCTASE CHAIN 2"/>
    <property type="match status" value="1"/>
</dbReference>
<keyword evidence="13" id="KW-0830">Ubiquinone</keyword>
<keyword evidence="7 18" id="KW-0812">Transmembrane</keyword>
<gene>
    <name evidence="20" type="primary">nad2</name>
</gene>
<geneLocation type="mitochondrion" evidence="20"/>
<evidence type="ECO:0000256" key="17">
    <source>
        <dbReference type="ARBA" id="ARBA00049551"/>
    </source>
</evidence>
<reference evidence="20" key="1">
    <citation type="journal article" date="2007" name="BMC Evol. Biol.">
        <title>The mitochondrial genome of Phallusia mammillata and Phallusia fumigata (Tunicata, Ascidiacea): high genome plasticity at intra-genus level.</title>
        <authorList>
            <person name="Iannelli F."/>
            <person name="Griggio F."/>
            <person name="Pesole G."/>
            <person name="Gissi C."/>
        </authorList>
    </citation>
    <scope>NUCLEOTIDE SEQUENCE</scope>
    <source>
        <tissue evidence="20">Siphon muscle</tissue>
    </source>
</reference>
<organism evidence="20">
    <name type="scientific">Phallusia fumigata</name>
    <dbReference type="NCBI Taxonomy" id="395376"/>
    <lineage>
        <taxon>Eukaryota</taxon>
        <taxon>Metazoa</taxon>
        <taxon>Chordata</taxon>
        <taxon>Tunicata</taxon>
        <taxon>Ascidiacea</taxon>
        <taxon>Phlebobranchia</taxon>
        <taxon>Ascidiidae</taxon>
        <taxon>Phallusia</taxon>
    </lineage>
</organism>
<feature type="transmembrane region" description="Helical" evidence="18">
    <location>
        <begin position="61"/>
        <end position="82"/>
    </location>
</feature>
<evidence type="ECO:0000256" key="9">
    <source>
        <dbReference type="ARBA" id="ARBA00022967"/>
    </source>
</evidence>
<evidence type="ECO:0000256" key="11">
    <source>
        <dbReference type="ARBA" id="ARBA00022989"/>
    </source>
</evidence>
<feature type="transmembrane region" description="Helical" evidence="18">
    <location>
        <begin position="88"/>
        <end position="111"/>
    </location>
</feature>
<feature type="transmembrane region" description="Helical" evidence="18">
    <location>
        <begin position="264"/>
        <end position="286"/>
    </location>
</feature>
<feature type="transmembrane region" description="Helical" evidence="18">
    <location>
        <begin position="27"/>
        <end position="49"/>
    </location>
</feature>
<dbReference type="PANTHER" id="PTHR46552:SF1">
    <property type="entry name" value="NADH-UBIQUINONE OXIDOREDUCTASE CHAIN 2"/>
    <property type="match status" value="1"/>
</dbReference>
<keyword evidence="8" id="KW-0999">Mitochondrion inner membrane</keyword>
<evidence type="ECO:0000256" key="8">
    <source>
        <dbReference type="ARBA" id="ARBA00022792"/>
    </source>
</evidence>
<evidence type="ECO:0000256" key="12">
    <source>
        <dbReference type="ARBA" id="ARBA00023027"/>
    </source>
</evidence>
<keyword evidence="5" id="KW-0813">Transport</keyword>